<protein>
    <submittedName>
        <fullName evidence="1">Uncharacterized protein</fullName>
    </submittedName>
</protein>
<gene>
    <name evidence="1" type="ORF">DA73_0201105</name>
</gene>
<name>A0A0C1RPU1_9CYAN</name>
<accession>A0A0C1RPU1</accession>
<dbReference type="EMBL" id="JHEG02000001">
    <property type="protein sequence ID" value="KIE13975.1"/>
    <property type="molecule type" value="Genomic_DNA"/>
</dbReference>
<proteinExistence type="predicted"/>
<comment type="caution">
    <text evidence="1">The sequence shown here is derived from an EMBL/GenBank/DDBJ whole genome shotgun (WGS) entry which is preliminary data.</text>
</comment>
<sequence>MTFNITPLDSQFLKQLLGDTTGLSNFTSTLTGDRTAFGVFKDDPFNLKSGVVLSTGKASELAGRNISDGGLSPGQSIPLNFTKLDGLTGASKTTAVYLSLIHI</sequence>
<evidence type="ECO:0000313" key="1">
    <source>
        <dbReference type="EMBL" id="KIE13975.1"/>
    </source>
</evidence>
<dbReference type="OrthoDB" id="573436at2"/>
<organism evidence="1">
    <name type="scientific">Tolypothrix bouteillei VB521301</name>
    <dbReference type="NCBI Taxonomy" id="1479485"/>
    <lineage>
        <taxon>Bacteria</taxon>
        <taxon>Bacillati</taxon>
        <taxon>Cyanobacteriota</taxon>
        <taxon>Cyanophyceae</taxon>
        <taxon>Nostocales</taxon>
        <taxon>Tolypothrichaceae</taxon>
        <taxon>Tolypothrix</taxon>
    </lineage>
</organism>
<reference evidence="1" key="1">
    <citation type="journal article" date="2015" name="Genome Announc.">
        <title>Draft Genome Sequence of Tolypothrix boutellei Strain VB521301.</title>
        <authorList>
            <person name="Chandrababunaidu M.M."/>
            <person name="Singh D."/>
            <person name="Sen D."/>
            <person name="Bhan S."/>
            <person name="Das S."/>
            <person name="Gupta A."/>
            <person name="Adhikary S.P."/>
            <person name="Tripathy S."/>
        </authorList>
    </citation>
    <scope>NUCLEOTIDE SEQUENCE</scope>
    <source>
        <strain evidence="1">VB521301</strain>
    </source>
</reference>
<dbReference type="AlphaFoldDB" id="A0A0C1RPU1"/>